<keyword evidence="1" id="KW-0325">Glycoprotein</keyword>
<protein>
    <recommendedName>
        <fullName evidence="2">Cadherin N-terminal domain-containing protein</fullName>
    </recommendedName>
</protein>
<dbReference type="InterPro" id="IPR013164">
    <property type="entry name" value="Cadherin_N"/>
</dbReference>
<organism evidence="3 4">
    <name type="scientific">Paramormyrops kingsleyae</name>
    <dbReference type="NCBI Taxonomy" id="1676925"/>
    <lineage>
        <taxon>Eukaryota</taxon>
        <taxon>Metazoa</taxon>
        <taxon>Chordata</taxon>
        <taxon>Craniata</taxon>
        <taxon>Vertebrata</taxon>
        <taxon>Euteleostomi</taxon>
        <taxon>Actinopterygii</taxon>
        <taxon>Neopterygii</taxon>
        <taxon>Teleostei</taxon>
        <taxon>Osteoglossocephala</taxon>
        <taxon>Osteoglossomorpha</taxon>
        <taxon>Osteoglossiformes</taxon>
        <taxon>Mormyridae</taxon>
        <taxon>Paramormyrops</taxon>
    </lineage>
</organism>
<evidence type="ECO:0000313" key="3">
    <source>
        <dbReference type="Ensembl" id="ENSPKIP00000017578.1"/>
    </source>
</evidence>
<evidence type="ECO:0000313" key="4">
    <source>
        <dbReference type="Proteomes" id="UP000261540"/>
    </source>
</evidence>
<dbReference type="Proteomes" id="UP000261540">
    <property type="component" value="Unplaced"/>
</dbReference>
<evidence type="ECO:0000259" key="2">
    <source>
        <dbReference type="Pfam" id="PF08266"/>
    </source>
</evidence>
<dbReference type="Pfam" id="PF08266">
    <property type="entry name" value="Cadherin_2"/>
    <property type="match status" value="1"/>
</dbReference>
<name>A0A3B3RGV4_9TELE</name>
<reference evidence="3" key="2">
    <citation type="submission" date="2025-09" db="UniProtKB">
        <authorList>
            <consortium name="Ensembl"/>
        </authorList>
    </citation>
    <scope>IDENTIFICATION</scope>
</reference>
<dbReference type="Gene3D" id="2.60.40.60">
    <property type="entry name" value="Cadherins"/>
    <property type="match status" value="1"/>
</dbReference>
<sequence>MSYGLHFTNILPWFSRSVPLGPYWTIWATVDHRKNMSYSIPEEMRRGSVIGNIAKDLGLDVKRLSDRKVLSFYSFVSSAFPDKNAECRCSPDMLFTSHSPPIALLFKQMGPVCIPKPERQLE</sequence>
<evidence type="ECO:0000256" key="1">
    <source>
        <dbReference type="ARBA" id="ARBA00023180"/>
    </source>
</evidence>
<dbReference type="Ensembl" id="ENSPKIT00000042091.1">
    <property type="protein sequence ID" value="ENSPKIP00000017578.1"/>
    <property type="gene ID" value="ENSPKIG00000003429.1"/>
</dbReference>
<accession>A0A3B3RGV4</accession>
<dbReference type="GeneTree" id="ENSGT00970000195503"/>
<reference evidence="3" key="1">
    <citation type="submission" date="2025-08" db="UniProtKB">
        <authorList>
            <consortium name="Ensembl"/>
        </authorList>
    </citation>
    <scope>IDENTIFICATION</scope>
</reference>
<dbReference type="AlphaFoldDB" id="A0A3B3RGV4"/>
<keyword evidence="4" id="KW-1185">Reference proteome</keyword>
<feature type="domain" description="Cadherin N-terminal" evidence="2">
    <location>
        <begin position="36"/>
        <end position="69"/>
    </location>
</feature>
<proteinExistence type="predicted"/>